<sequence length="153" mass="17342">MEDKRDPQSLSGVSQGLEFWKLHVKKPTSLTRVHDRPGRTQQTRIFCGKALLLTSSGAREQECKSARVQELYCLHLQEQESKSKRENGETPSLFKNYPPPRTCHSLIGCSPSAELSSRGRQSTWSEELPLAHAQIICLPLRTQDVSAILQRRM</sequence>
<proteinExistence type="predicted"/>
<dbReference type="GeneTree" id="ENSGT00960000193114"/>
<reference evidence="2" key="2">
    <citation type="submission" date="2025-09" db="UniProtKB">
        <authorList>
            <consortium name="Ensembl"/>
        </authorList>
    </citation>
    <scope>IDENTIFICATION</scope>
</reference>
<organism evidence="2 3">
    <name type="scientific">Mus spicilegus</name>
    <name type="common">Mound-building mouse</name>
    <dbReference type="NCBI Taxonomy" id="10103"/>
    <lineage>
        <taxon>Eukaryota</taxon>
        <taxon>Metazoa</taxon>
        <taxon>Chordata</taxon>
        <taxon>Craniata</taxon>
        <taxon>Vertebrata</taxon>
        <taxon>Euteleostomi</taxon>
        <taxon>Mammalia</taxon>
        <taxon>Eutheria</taxon>
        <taxon>Euarchontoglires</taxon>
        <taxon>Glires</taxon>
        <taxon>Rodentia</taxon>
        <taxon>Myomorpha</taxon>
        <taxon>Muroidea</taxon>
        <taxon>Muridae</taxon>
        <taxon>Murinae</taxon>
        <taxon>Mus</taxon>
        <taxon>Mus</taxon>
    </lineage>
</organism>
<evidence type="ECO:0000256" key="1">
    <source>
        <dbReference type="SAM" id="MobiDB-lite"/>
    </source>
</evidence>
<dbReference type="AlphaFoldDB" id="A0A8C6H4C9"/>
<evidence type="ECO:0000313" key="3">
    <source>
        <dbReference type="Proteomes" id="UP000694415"/>
    </source>
</evidence>
<protein>
    <submittedName>
        <fullName evidence="2">Uncharacterized protein</fullName>
    </submittedName>
</protein>
<dbReference type="Ensembl" id="ENSMSIT00000020426.1">
    <property type="protein sequence ID" value="ENSMSIP00000016079.1"/>
    <property type="gene ID" value="ENSMSIG00000013850.1"/>
</dbReference>
<accession>A0A8C6H4C9</accession>
<dbReference type="Proteomes" id="UP000694415">
    <property type="component" value="Unplaced"/>
</dbReference>
<name>A0A8C6H4C9_MUSSI</name>
<evidence type="ECO:0000313" key="2">
    <source>
        <dbReference type="Ensembl" id="ENSMSIP00000016079.1"/>
    </source>
</evidence>
<keyword evidence="3" id="KW-1185">Reference proteome</keyword>
<feature type="region of interest" description="Disordered" evidence="1">
    <location>
        <begin position="80"/>
        <end position="99"/>
    </location>
</feature>
<reference evidence="2" key="1">
    <citation type="submission" date="2025-08" db="UniProtKB">
        <authorList>
            <consortium name="Ensembl"/>
        </authorList>
    </citation>
    <scope>IDENTIFICATION</scope>
</reference>